<dbReference type="InterPro" id="IPR021858">
    <property type="entry name" value="Fun_TF"/>
</dbReference>
<name>A0A2S7Y7K9_BEABA</name>
<sequence>MKKKKICIRHVQQSKLAYLTAKSKTNLWGWARKLGTQHSFKLQMVFSGRPSTACHACRPARRKCDRAPDGCSQCRRKGHACPGYPDPTALRMRNETTNVTKKQSSKSKTHAARQHSPPTQDGASSSPSSSLQQADLSSSRQSLASCDSSASSSSSSSSASSPISPALLLSTNQQALAFLFHTFIAATPFEGYLSSFYLPYSPDSDACALAIDATALAAYARHARQHRHQDAARANYARALSRVNKALADPRTAVQDQTLVAVLVLALFEATVFQDSGSSSSSSSAPASWVAHTWGAMQLLMLRGPDQLASSPVARQLFAHASNNIKASCIQRSAPIPQPFLEFDRRVRGLLNDHDPAVPLADLLHKVCAIKARAREEQERSMVLLLEALQVDQEIIAFCDAPPPTLSFTREPFLQGPAWTYQRIVHTYASLRLCKLWNAVRLLRIFLLSLLGDDIAHCRVDETIAEAHTLSGLREYARKHMAEVASDILATVPSFVHTTENGSRTFLSAGRCLGWPLGILELSTVCPPDASRYARRTLEWLAEDLNLPQAIDPERHPGSRDDWLHLFHLG</sequence>
<dbReference type="PROSITE" id="PS50048">
    <property type="entry name" value="ZN2_CY6_FUNGAL_2"/>
    <property type="match status" value="1"/>
</dbReference>
<evidence type="ECO:0000313" key="4">
    <source>
        <dbReference type="EMBL" id="PQK12115.1"/>
    </source>
</evidence>
<dbReference type="InterPro" id="IPR053175">
    <property type="entry name" value="DHMBA_Reg_Transcription_Factor"/>
</dbReference>
<dbReference type="GO" id="GO:0000981">
    <property type="term" value="F:DNA-binding transcription factor activity, RNA polymerase II-specific"/>
    <property type="evidence" value="ECO:0007669"/>
    <property type="project" value="InterPro"/>
</dbReference>
<evidence type="ECO:0000256" key="1">
    <source>
        <dbReference type="ARBA" id="ARBA00023242"/>
    </source>
</evidence>
<feature type="compositionally biased region" description="Low complexity" evidence="2">
    <location>
        <begin position="123"/>
        <end position="163"/>
    </location>
</feature>
<dbReference type="GO" id="GO:0008270">
    <property type="term" value="F:zinc ion binding"/>
    <property type="evidence" value="ECO:0007669"/>
    <property type="project" value="InterPro"/>
</dbReference>
<gene>
    <name evidence="4" type="ORF">BB8028_0003g07330</name>
</gene>
<dbReference type="EMBL" id="JRHA01000003">
    <property type="protein sequence ID" value="PQK12115.1"/>
    <property type="molecule type" value="Genomic_DNA"/>
</dbReference>
<proteinExistence type="predicted"/>
<feature type="region of interest" description="Disordered" evidence="2">
    <location>
        <begin position="82"/>
        <end position="163"/>
    </location>
</feature>
<feature type="compositionally biased region" description="Basic residues" evidence="2">
    <location>
        <begin position="103"/>
        <end position="113"/>
    </location>
</feature>
<comment type="caution">
    <text evidence="4">The sequence shown here is derived from an EMBL/GenBank/DDBJ whole genome shotgun (WGS) entry which is preliminary data.</text>
</comment>
<dbReference type="SUPFAM" id="SSF57701">
    <property type="entry name" value="Zn2/Cys6 DNA-binding domain"/>
    <property type="match status" value="1"/>
</dbReference>
<evidence type="ECO:0000259" key="3">
    <source>
        <dbReference type="PROSITE" id="PS50048"/>
    </source>
</evidence>
<dbReference type="Pfam" id="PF00172">
    <property type="entry name" value="Zn_clus"/>
    <property type="match status" value="1"/>
</dbReference>
<dbReference type="PROSITE" id="PS00463">
    <property type="entry name" value="ZN2_CY6_FUNGAL_1"/>
    <property type="match status" value="1"/>
</dbReference>
<dbReference type="AlphaFoldDB" id="A0A2S7Y7K9"/>
<dbReference type="PANTHER" id="PTHR38791">
    <property type="entry name" value="ZN(II)2CYS6 TRANSCRIPTION FACTOR (EUROFUNG)-RELATED-RELATED"/>
    <property type="match status" value="1"/>
</dbReference>
<evidence type="ECO:0000256" key="2">
    <source>
        <dbReference type="SAM" id="MobiDB-lite"/>
    </source>
</evidence>
<dbReference type="InterPro" id="IPR036864">
    <property type="entry name" value="Zn2-C6_fun-type_DNA-bd_sf"/>
</dbReference>
<evidence type="ECO:0000313" key="5">
    <source>
        <dbReference type="Proteomes" id="UP000237441"/>
    </source>
</evidence>
<reference evidence="4 5" key="1">
    <citation type="submission" date="2016-07" db="EMBL/GenBank/DDBJ databases">
        <title>Comparative genomics of the entomopathogenic fungus Beauveria bassiana.</title>
        <authorList>
            <person name="Valero Jimenez C.A."/>
            <person name="Zwaan B.J."/>
            <person name="Van Kan J.A."/>
            <person name="Takken W."/>
            <person name="Debets A.J."/>
            <person name="Schoustra S.E."/>
            <person name="Koenraadt C.J."/>
        </authorList>
    </citation>
    <scope>NUCLEOTIDE SEQUENCE [LARGE SCALE GENOMIC DNA]</scope>
    <source>
        <strain evidence="4 5">ARSEF 8028</strain>
    </source>
</reference>
<feature type="domain" description="Zn(2)-C6 fungal-type" evidence="3">
    <location>
        <begin position="53"/>
        <end position="81"/>
    </location>
</feature>
<dbReference type="Pfam" id="PF11951">
    <property type="entry name" value="Fungal_trans_2"/>
    <property type="match status" value="1"/>
</dbReference>
<protein>
    <recommendedName>
        <fullName evidence="3">Zn(2)-C6 fungal-type domain-containing protein</fullName>
    </recommendedName>
</protein>
<dbReference type="Gene3D" id="4.10.240.10">
    <property type="entry name" value="Zn(2)-C6 fungal-type DNA-binding domain"/>
    <property type="match status" value="1"/>
</dbReference>
<dbReference type="CDD" id="cd00067">
    <property type="entry name" value="GAL4"/>
    <property type="match status" value="1"/>
</dbReference>
<dbReference type="OrthoDB" id="2991872at2759"/>
<dbReference type="InterPro" id="IPR001138">
    <property type="entry name" value="Zn2Cys6_DnaBD"/>
</dbReference>
<dbReference type="SMART" id="SM00066">
    <property type="entry name" value="GAL4"/>
    <property type="match status" value="1"/>
</dbReference>
<organism evidence="4 5">
    <name type="scientific">Beauveria bassiana</name>
    <name type="common">White muscardine disease fungus</name>
    <name type="synonym">Tritirachium shiotae</name>
    <dbReference type="NCBI Taxonomy" id="176275"/>
    <lineage>
        <taxon>Eukaryota</taxon>
        <taxon>Fungi</taxon>
        <taxon>Dikarya</taxon>
        <taxon>Ascomycota</taxon>
        <taxon>Pezizomycotina</taxon>
        <taxon>Sordariomycetes</taxon>
        <taxon>Hypocreomycetidae</taxon>
        <taxon>Hypocreales</taxon>
        <taxon>Cordycipitaceae</taxon>
        <taxon>Beauveria</taxon>
    </lineage>
</organism>
<accession>A0A2S7Y7K9</accession>
<keyword evidence="1" id="KW-0539">Nucleus</keyword>
<dbReference type="Proteomes" id="UP000237441">
    <property type="component" value="Unassembled WGS sequence"/>
</dbReference>